<reference evidence="2 3" key="1">
    <citation type="submission" date="2019-08" db="EMBL/GenBank/DDBJ databases">
        <authorList>
            <person name="Karlyshev A.V."/>
        </authorList>
    </citation>
    <scope>NUCLEOTIDE SEQUENCE [LARGE SCALE GENOMIC DNA]</scope>
    <source>
        <strain evidence="2 3">Alg18-2.2</strain>
    </source>
</reference>
<dbReference type="OrthoDB" id="5958972at2"/>
<evidence type="ECO:0000313" key="2">
    <source>
        <dbReference type="EMBL" id="TXK62164.1"/>
    </source>
</evidence>
<feature type="region of interest" description="Disordered" evidence="1">
    <location>
        <begin position="1"/>
        <end position="22"/>
    </location>
</feature>
<keyword evidence="3" id="KW-1185">Reference proteome</keyword>
<dbReference type="EMBL" id="VRTS01000006">
    <property type="protein sequence ID" value="TXK62164.1"/>
    <property type="molecule type" value="Genomic_DNA"/>
</dbReference>
<proteinExistence type="predicted"/>
<evidence type="ECO:0000256" key="1">
    <source>
        <dbReference type="SAM" id="MobiDB-lite"/>
    </source>
</evidence>
<comment type="caution">
    <text evidence="2">The sequence shown here is derived from an EMBL/GenBank/DDBJ whole genome shotgun (WGS) entry which is preliminary data.</text>
</comment>
<evidence type="ECO:0000313" key="3">
    <source>
        <dbReference type="Proteomes" id="UP000321248"/>
    </source>
</evidence>
<dbReference type="RefSeq" id="WP_147891957.1">
    <property type="nucleotide sequence ID" value="NZ_VRTS01000006.1"/>
</dbReference>
<gene>
    <name evidence="2" type="ORF">FU658_10075</name>
</gene>
<name>A0A5C8KPP9_9GAMM</name>
<sequence>MRAPQPLHPLPLPRTDPAAQQHRRHLVAGRDLDRRRIERLRTLAAERIGTRIDIDEDILASAARKLLGHRGPARLAPCISERLRCAAAMAMLLDDPQWRADSRVQALCRTIVDYIRAGDGVFEGVDSPALRHFDDAILVDAGWDTTAGEVVVYCDYRRLRQIEAELRGMSWAGFHFDRRDYEDARQAERELFRSARRIGLGRYVASAEWRSGPLIH</sequence>
<accession>A0A5C8KPP9</accession>
<protein>
    <submittedName>
        <fullName evidence="2">Uncharacterized protein</fullName>
    </submittedName>
</protein>
<organism evidence="2 3">
    <name type="scientific">Alkalisalibacterium limincola</name>
    <dbReference type="NCBI Taxonomy" id="2699169"/>
    <lineage>
        <taxon>Bacteria</taxon>
        <taxon>Pseudomonadati</taxon>
        <taxon>Pseudomonadota</taxon>
        <taxon>Gammaproteobacteria</taxon>
        <taxon>Lysobacterales</taxon>
        <taxon>Lysobacteraceae</taxon>
        <taxon>Alkalisalibacterium</taxon>
    </lineage>
</organism>
<dbReference type="AlphaFoldDB" id="A0A5C8KPP9"/>
<dbReference type="Proteomes" id="UP000321248">
    <property type="component" value="Unassembled WGS sequence"/>
</dbReference>
<feature type="compositionally biased region" description="Pro residues" evidence="1">
    <location>
        <begin position="1"/>
        <end position="14"/>
    </location>
</feature>